<dbReference type="FunFam" id="3.40.50.620:FF:000087">
    <property type="entry name" value="Leucine--tRNA ligase"/>
    <property type="match status" value="1"/>
</dbReference>
<dbReference type="PANTHER" id="PTHR43740">
    <property type="entry name" value="LEUCYL-TRNA SYNTHETASE"/>
    <property type="match status" value="1"/>
</dbReference>
<dbReference type="FunFam" id="1.10.730.10:FF:000011">
    <property type="entry name" value="Leucine--tRNA ligase chloroplastic/mitochondrial"/>
    <property type="match status" value="1"/>
</dbReference>
<dbReference type="InterPro" id="IPR001412">
    <property type="entry name" value="aa-tRNA-synth_I_CS"/>
</dbReference>
<evidence type="ECO:0000256" key="9">
    <source>
        <dbReference type="HAMAP-Rule" id="MF_00049"/>
    </source>
</evidence>
<dbReference type="PROSITE" id="PS00178">
    <property type="entry name" value="AA_TRNA_LIGASE_I"/>
    <property type="match status" value="1"/>
</dbReference>
<dbReference type="InterPro" id="IPR002302">
    <property type="entry name" value="Leu-tRNA-ligase"/>
</dbReference>
<feature type="domain" description="Methionyl/Leucyl tRNA synthetase" evidence="13">
    <location>
        <begin position="110"/>
        <end position="217"/>
    </location>
</feature>
<dbReference type="EMBL" id="AP026367">
    <property type="protein sequence ID" value="BDN79837.1"/>
    <property type="molecule type" value="Genomic_DNA"/>
</dbReference>
<evidence type="ECO:0000256" key="8">
    <source>
        <dbReference type="ARBA" id="ARBA00047469"/>
    </source>
</evidence>
<dbReference type="SUPFAM" id="SSF50677">
    <property type="entry name" value="ValRS/IleRS/LeuRS editing domain"/>
    <property type="match status" value="1"/>
</dbReference>
<protein>
    <recommendedName>
        <fullName evidence="9">Leucine--tRNA ligase</fullName>
        <ecNumber evidence="9">6.1.1.4</ecNumber>
    </recommendedName>
    <alternativeName>
        <fullName evidence="9">Leucyl-tRNA synthetase</fullName>
        <shortName evidence="9">LeuRS</shortName>
    </alternativeName>
</protein>
<dbReference type="AlphaFoldDB" id="A0A9N7LML1"/>
<keyword evidence="16" id="KW-1185">Reference proteome</keyword>
<dbReference type="Pfam" id="PF13603">
    <property type="entry name" value="tRNA-synt_1_2"/>
    <property type="match status" value="1"/>
</dbReference>
<dbReference type="InterPro" id="IPR009008">
    <property type="entry name" value="Val/Leu/Ile-tRNA-synth_edit"/>
</dbReference>
<dbReference type="NCBIfam" id="TIGR00396">
    <property type="entry name" value="leuS_bact"/>
    <property type="match status" value="1"/>
</dbReference>
<keyword evidence="7 9" id="KW-0030">Aminoacyl-tRNA synthetase</keyword>
<dbReference type="Gene3D" id="3.40.50.620">
    <property type="entry name" value="HUPs"/>
    <property type="match status" value="3"/>
</dbReference>
<keyword evidence="2 9" id="KW-0963">Cytoplasm</keyword>
<dbReference type="InterPro" id="IPR013155">
    <property type="entry name" value="M/V/L/I-tRNA-synth_anticd-bd"/>
</dbReference>
<evidence type="ECO:0000259" key="13">
    <source>
        <dbReference type="Pfam" id="PF09334"/>
    </source>
</evidence>
<evidence type="ECO:0000313" key="16">
    <source>
        <dbReference type="Proteomes" id="UP001058626"/>
    </source>
</evidence>
<keyword evidence="3 9" id="KW-0436">Ligase</keyword>
<dbReference type="InterPro" id="IPR014729">
    <property type="entry name" value="Rossmann-like_a/b/a_fold"/>
</dbReference>
<dbReference type="FunFam" id="3.40.50.620:FF:000060">
    <property type="entry name" value="Leucine--tRNA ligase"/>
    <property type="match status" value="1"/>
</dbReference>
<evidence type="ECO:0000256" key="5">
    <source>
        <dbReference type="ARBA" id="ARBA00022840"/>
    </source>
</evidence>
<gene>
    <name evidence="9 15" type="primary">leuS</name>
    <name evidence="15" type="ORF">NJB1907Z4_C00520</name>
</gene>
<feature type="compositionally biased region" description="Low complexity" evidence="11">
    <location>
        <begin position="27"/>
        <end position="50"/>
    </location>
</feature>
<keyword evidence="4 9" id="KW-0547">Nucleotide-binding</keyword>
<comment type="caution">
    <text evidence="9">Lacks conserved residue(s) required for the propagation of feature annotation.</text>
</comment>
<dbReference type="Gene3D" id="1.10.730.10">
    <property type="entry name" value="Isoleucyl-tRNA Synthetase, Domain 1"/>
    <property type="match status" value="1"/>
</dbReference>
<evidence type="ECO:0000256" key="7">
    <source>
        <dbReference type="ARBA" id="ARBA00023146"/>
    </source>
</evidence>
<comment type="catalytic activity">
    <reaction evidence="8 9">
        <text>tRNA(Leu) + L-leucine + ATP = L-leucyl-tRNA(Leu) + AMP + diphosphate</text>
        <dbReference type="Rhea" id="RHEA:11688"/>
        <dbReference type="Rhea" id="RHEA-COMP:9613"/>
        <dbReference type="Rhea" id="RHEA-COMP:9622"/>
        <dbReference type="ChEBI" id="CHEBI:30616"/>
        <dbReference type="ChEBI" id="CHEBI:33019"/>
        <dbReference type="ChEBI" id="CHEBI:57427"/>
        <dbReference type="ChEBI" id="CHEBI:78442"/>
        <dbReference type="ChEBI" id="CHEBI:78494"/>
        <dbReference type="ChEBI" id="CHEBI:456215"/>
        <dbReference type="EC" id="6.1.1.4"/>
    </reaction>
</comment>
<dbReference type="Pfam" id="PF08264">
    <property type="entry name" value="Anticodon_1"/>
    <property type="match status" value="1"/>
</dbReference>
<feature type="region of interest" description="Disordered" evidence="11">
    <location>
        <begin position="27"/>
        <end position="56"/>
    </location>
</feature>
<accession>A0A9N7LML1</accession>
<comment type="subcellular location">
    <subcellularLocation>
        <location evidence="9">Cytoplasm</location>
    </subcellularLocation>
</comment>
<evidence type="ECO:0000256" key="3">
    <source>
        <dbReference type="ARBA" id="ARBA00022598"/>
    </source>
</evidence>
<dbReference type="GO" id="GO:0005524">
    <property type="term" value="F:ATP binding"/>
    <property type="evidence" value="ECO:0007669"/>
    <property type="project" value="UniProtKB-UniRule"/>
</dbReference>
<dbReference type="InterPro" id="IPR015413">
    <property type="entry name" value="Methionyl/Leucyl_tRNA_Synth"/>
</dbReference>
<dbReference type="GO" id="GO:0002161">
    <property type="term" value="F:aminoacyl-tRNA deacylase activity"/>
    <property type="evidence" value="ECO:0007669"/>
    <property type="project" value="InterPro"/>
</dbReference>
<dbReference type="PANTHER" id="PTHR43740:SF2">
    <property type="entry name" value="LEUCINE--TRNA LIGASE, MITOCHONDRIAL"/>
    <property type="match status" value="1"/>
</dbReference>
<reference evidence="15" key="1">
    <citation type="submission" date="2022-06" db="EMBL/GenBank/DDBJ databases">
        <title>Complete genome sequence of Mycobacterium pseudoshottsii NJB1907-Z4.</title>
        <authorList>
            <person name="Komine T."/>
            <person name="Fukano H."/>
            <person name="Wada S."/>
        </authorList>
    </citation>
    <scope>NUCLEOTIDE SEQUENCE</scope>
    <source>
        <strain evidence="15">NJB1907-Z4</strain>
    </source>
</reference>
<evidence type="ECO:0000256" key="2">
    <source>
        <dbReference type="ARBA" id="ARBA00022490"/>
    </source>
</evidence>
<feature type="domain" description="Methionyl/Valyl/Leucyl/Isoleucyl-tRNA synthetase anticodon-binding" evidence="12">
    <location>
        <begin position="851"/>
        <end position="967"/>
    </location>
</feature>
<feature type="domain" description="Leucyl-tRNA synthetase editing" evidence="14">
    <location>
        <begin position="340"/>
        <end position="536"/>
    </location>
</feature>
<dbReference type="InterPro" id="IPR009080">
    <property type="entry name" value="tRNAsynth_Ia_anticodon-bd"/>
</dbReference>
<evidence type="ECO:0000313" key="15">
    <source>
        <dbReference type="EMBL" id="BDN79837.1"/>
    </source>
</evidence>
<feature type="short sequence motif" description="'KMSKS' region" evidence="9">
    <location>
        <begin position="772"/>
        <end position="776"/>
    </location>
</feature>
<keyword evidence="6 9" id="KW-0648">Protein biosynthesis</keyword>
<name>A0A9N7LML1_9MYCO</name>
<evidence type="ECO:0000256" key="6">
    <source>
        <dbReference type="ARBA" id="ARBA00022917"/>
    </source>
</evidence>
<dbReference type="GO" id="GO:0006429">
    <property type="term" value="P:leucyl-tRNA aminoacylation"/>
    <property type="evidence" value="ECO:0007669"/>
    <property type="project" value="UniProtKB-UniRule"/>
</dbReference>
<dbReference type="SUPFAM" id="SSF47323">
    <property type="entry name" value="Anticodon-binding domain of a subclass of class I aminoacyl-tRNA synthetases"/>
    <property type="match status" value="1"/>
</dbReference>
<organism evidence="15 16">
    <name type="scientific">Mycobacterium pseudoshottsii</name>
    <dbReference type="NCBI Taxonomy" id="265949"/>
    <lineage>
        <taxon>Bacteria</taxon>
        <taxon>Bacillati</taxon>
        <taxon>Actinomycetota</taxon>
        <taxon>Actinomycetes</taxon>
        <taxon>Mycobacteriales</taxon>
        <taxon>Mycobacteriaceae</taxon>
        <taxon>Mycobacterium</taxon>
        <taxon>Mycobacterium ulcerans group</taxon>
    </lineage>
</organism>
<evidence type="ECO:0000259" key="14">
    <source>
        <dbReference type="Pfam" id="PF13603"/>
    </source>
</evidence>
<dbReference type="HAMAP" id="MF_00049_B">
    <property type="entry name" value="Leu_tRNA_synth_B"/>
    <property type="match status" value="1"/>
</dbReference>
<dbReference type="CDD" id="cd07958">
    <property type="entry name" value="Anticodon_Ia_Leu_BEm"/>
    <property type="match status" value="1"/>
</dbReference>
<feature type="binding site" evidence="9">
    <location>
        <position position="775"/>
    </location>
    <ligand>
        <name>ATP</name>
        <dbReference type="ChEBI" id="CHEBI:30616"/>
    </ligand>
</feature>
<dbReference type="GO" id="GO:0004823">
    <property type="term" value="F:leucine-tRNA ligase activity"/>
    <property type="evidence" value="ECO:0007669"/>
    <property type="project" value="UniProtKB-UniRule"/>
</dbReference>
<dbReference type="InterPro" id="IPR025709">
    <property type="entry name" value="Leu_tRNA-synth_edit"/>
</dbReference>
<dbReference type="Pfam" id="PF09334">
    <property type="entry name" value="tRNA-synt_1g"/>
    <property type="match status" value="1"/>
</dbReference>
<dbReference type="Proteomes" id="UP001058626">
    <property type="component" value="Chromosome"/>
</dbReference>
<proteinExistence type="inferred from homology"/>
<sequence>MCNATETNPWPWATGQPLQSRPYTLLGVTESPTTTPGSTSGAPSGVPSGVNDAESDAPRHRYTAELAAGVERTWQQNWARLGTFNVPNPVGSLAPSDGSPVPEDKLFVQDMFPYPSGEGLHVGHPLGYIATDVFARYHRMKGRNVLHALGFDAFGLPAEQYAVQTGTHPRTRTEANVVNFRRQLGRLGLGHDSRRSFSTTDVEFYKWTQWIFLQIYNAWFDAAANKARPISELVAEFDSGARSLVDGRDWSTLSAGERADVIDDHRLVYRADSMVNWCPGLGTVLANEEVTSDGRSDRGNFPVFRKRLRQWMMRITAYSDRLLDDLDVLDWPDQVKTMQRNWIGRSTGASALFTATRSNGETVGLEVFTTRPDTLFGATYLVLAPEHDLVDDLVGAGWPAGVDPLWTGGGATPAEAVAAYRRAIAAKSDLERQESKEKTGVFLGSHAINPATGQPVPIFIADYVLAGYGTGAIMAVPGHDQRDWDFARALGLPVVEVIAGGDISQAAYTGDGVLVNSGFLDGMSVGEAKQAITARLESDGHGQARIEFKLRDWLFARQRYWGEPFPIVYDADGRPHALDESALPVELPDVPDYSPVLFDLDDANSEPSPPLGKATEWVHVELDLGDGLKPYSRDTNVMPQWAGSSWYELRYTDPHNADRFCAKENETYWMGPRPAEHGPDDPGGVDLYVGGAEHAVLHLLYARFWHRVLYDLGHVSSREPYRKLINQGYIQAFAYTDARGSYVPAEEVIERDGGFVYPGADGEIEVFQEFGKIGKSLKNSISPDEICDDYGADTLRVYEMSMGPIEASRPWATKDVIGAYRFLQRVWRLVIDENTGEILVADTPAELDTDTLRALHRAIAGVAEDYAALRNNTAVAKLIEYTNFLTKRHRDAVPRAAIEPLVLMVAPLAPHLAEELWQRLGHTTSLAHGPFPAADPAYLIDDTVEYPVQVNGKVRGRVVVAADADDDAVKAAALADQKVQAFLAGASPRKVIVVAGRLVNLVV</sequence>
<evidence type="ECO:0000256" key="1">
    <source>
        <dbReference type="ARBA" id="ARBA00005594"/>
    </source>
</evidence>
<dbReference type="EC" id="6.1.1.4" evidence="9"/>
<keyword evidence="5 9" id="KW-0067">ATP-binding</keyword>
<dbReference type="SUPFAM" id="SSF52374">
    <property type="entry name" value="Nucleotidylyl transferase"/>
    <property type="match status" value="1"/>
</dbReference>
<evidence type="ECO:0000256" key="11">
    <source>
        <dbReference type="SAM" id="MobiDB-lite"/>
    </source>
</evidence>
<evidence type="ECO:0000256" key="4">
    <source>
        <dbReference type="ARBA" id="ARBA00022741"/>
    </source>
</evidence>
<dbReference type="PRINTS" id="PR00985">
    <property type="entry name" value="TRNASYNTHLEU"/>
</dbReference>
<evidence type="ECO:0000259" key="12">
    <source>
        <dbReference type="Pfam" id="PF08264"/>
    </source>
</evidence>
<dbReference type="FunFam" id="3.90.740.10:FF:000017">
    <property type="entry name" value="Leucine--tRNA ligase"/>
    <property type="match status" value="1"/>
</dbReference>
<comment type="similarity">
    <text evidence="1 9 10">Belongs to the class-I aminoacyl-tRNA synthetase family.</text>
</comment>
<dbReference type="GO" id="GO:0005829">
    <property type="term" value="C:cytosol"/>
    <property type="evidence" value="ECO:0007669"/>
    <property type="project" value="TreeGrafter"/>
</dbReference>
<evidence type="ECO:0000256" key="10">
    <source>
        <dbReference type="RuleBase" id="RU363039"/>
    </source>
</evidence>